<proteinExistence type="predicted"/>
<dbReference type="EMBL" id="CADCTQ010000283">
    <property type="protein sequence ID" value="CAA9275812.1"/>
    <property type="molecule type" value="Genomic_DNA"/>
</dbReference>
<gene>
    <name evidence="2" type="ORF">AVDCRST_MAG56-3371</name>
</gene>
<feature type="chain" id="PRO_5027011622" evidence="1">
    <location>
        <begin position="23"/>
        <end position="124"/>
    </location>
</feature>
<sequence>MKTKTIFALLTTVLLSVASIQAAGLVEESHPLFGPAKACTAQKAAPRPTPPARPQGQRAAANHVLVKLFNAGGELVGQQTVTMSEFMSDDFTRTCLPEGTTFVMFHGSIAYYQTGTGGAAAPGA</sequence>
<dbReference type="AlphaFoldDB" id="A0A6J4JFZ7"/>
<feature type="signal peptide" evidence="1">
    <location>
        <begin position="1"/>
        <end position="22"/>
    </location>
</feature>
<protein>
    <submittedName>
        <fullName evidence="2">Uncharacterized protein</fullName>
    </submittedName>
</protein>
<name>A0A6J4JFZ7_9SPHI</name>
<evidence type="ECO:0000256" key="1">
    <source>
        <dbReference type="SAM" id="SignalP"/>
    </source>
</evidence>
<reference evidence="2" key="1">
    <citation type="submission" date="2020-02" db="EMBL/GenBank/DDBJ databases">
        <authorList>
            <person name="Meier V. D."/>
        </authorList>
    </citation>
    <scope>NUCLEOTIDE SEQUENCE</scope>
    <source>
        <strain evidence="2">AVDCRST_MAG56</strain>
    </source>
</reference>
<evidence type="ECO:0000313" key="2">
    <source>
        <dbReference type="EMBL" id="CAA9275812.1"/>
    </source>
</evidence>
<organism evidence="2">
    <name type="scientific">uncultured Cytophagales bacterium</name>
    <dbReference type="NCBI Taxonomy" id="158755"/>
    <lineage>
        <taxon>Bacteria</taxon>
        <taxon>Pseudomonadati</taxon>
        <taxon>Bacteroidota</taxon>
        <taxon>Sphingobacteriia</taxon>
        <taxon>Sphingobacteriales</taxon>
        <taxon>environmental samples</taxon>
    </lineage>
</organism>
<accession>A0A6J4JFZ7</accession>
<keyword evidence="1" id="KW-0732">Signal</keyword>